<feature type="compositionally biased region" description="Basic and acidic residues" evidence="1">
    <location>
        <begin position="188"/>
        <end position="199"/>
    </location>
</feature>
<reference evidence="4 5" key="1">
    <citation type="journal article" date="2019" name="Sci. Rep.">
        <title>A high-quality genome of Eragrostis curvula grass provides insights into Poaceae evolution and supports new strategies to enhance forage quality.</title>
        <authorList>
            <person name="Carballo J."/>
            <person name="Santos B.A.C.M."/>
            <person name="Zappacosta D."/>
            <person name="Garbus I."/>
            <person name="Selva J.P."/>
            <person name="Gallo C.A."/>
            <person name="Diaz A."/>
            <person name="Albertini E."/>
            <person name="Caccamo M."/>
            <person name="Echenique V."/>
        </authorList>
    </citation>
    <scope>NUCLEOTIDE SEQUENCE [LARGE SCALE GENOMIC DNA]</scope>
    <source>
        <strain evidence="5">cv. Victoria</strain>
        <tissue evidence="4">Leaf</tissue>
    </source>
</reference>
<dbReference type="Proteomes" id="UP000324897">
    <property type="component" value="Chromosome 2"/>
</dbReference>
<proteinExistence type="predicted"/>
<dbReference type="InterPro" id="IPR055411">
    <property type="entry name" value="LRR_FXL15/At3g58940/PEG3-like"/>
</dbReference>
<feature type="compositionally biased region" description="Basic and acidic residues" evidence="1">
    <location>
        <begin position="227"/>
        <end position="249"/>
    </location>
</feature>
<feature type="region of interest" description="Disordered" evidence="1">
    <location>
        <begin position="1"/>
        <end position="30"/>
    </location>
</feature>
<dbReference type="Gramene" id="TVU27041">
    <property type="protein sequence ID" value="TVU27041"/>
    <property type="gene ID" value="EJB05_29619"/>
</dbReference>
<organism evidence="4 5">
    <name type="scientific">Eragrostis curvula</name>
    <name type="common">weeping love grass</name>
    <dbReference type="NCBI Taxonomy" id="38414"/>
    <lineage>
        <taxon>Eukaryota</taxon>
        <taxon>Viridiplantae</taxon>
        <taxon>Streptophyta</taxon>
        <taxon>Embryophyta</taxon>
        <taxon>Tracheophyta</taxon>
        <taxon>Spermatophyta</taxon>
        <taxon>Magnoliopsida</taxon>
        <taxon>Liliopsida</taxon>
        <taxon>Poales</taxon>
        <taxon>Poaceae</taxon>
        <taxon>PACMAD clade</taxon>
        <taxon>Chloridoideae</taxon>
        <taxon>Eragrostideae</taxon>
        <taxon>Eragrostidinae</taxon>
        <taxon>Eragrostis</taxon>
    </lineage>
</organism>
<sequence>MACGTPRRGASPRQATPQWAAPGAPRAAPRQAKALLPALPPAAASCRIWTPRTPTRRRRVESSRRSIAMLHLKVSSGTPPAMARCSASSAGPAFLPAPCSQVALAMLRWIAPLASSCGLRAERKKRRKDKTLTTHITTPREKNLSDVEGSCGGASERGERGAGYRSEEDNAALHFRSPRRGAGGEQGGPRRRDGGRANRDDEEGAASHGVEGTRGGERGVEGSGAVRADDGRAGRGERGVNYHGHEDRPPLPLEVECPRRGVGDHRNPRHQDGGRDNREEGTASHCSKSKLDEHRARGRVRKGQQPCEEGGFFENSDHELEVISDGATASARGGHGLLGVFGQEKGRPCSDGDHGRRGAQDGGASWRNISEEELSNRIAYEILRFGSVISAPWRQAWVNHPLVFHDTELVRCALALDDSSLRQPLSDTIITSMLQYHPGPVSYFRCDAHVIRGGCEKIEQWLQMLSKKNVEEVVMVNCNWPKETPEFPLQSLDCKSLKRLRLCFYSIPYIWVDTQDCSPSVIDLTGCSITCGDLWALVQQCRSLKELDIGLRLQGQGSLRICSDTIEVMQVWWSCVPSILIERAPKLRRILVGAPLKKSTNLTEIVIKGDAASTLKSIWFHLPNQTFEICGINLSKGHATLQSMRKLELTVAFKVTNQRAVLLNFLRSCPNLKELVLWRADEPSQKEELNVRIDGSCADMKNIHCVNSCLEVFSLHSYRGGAIEILMASTVLEHASVLRQVTIITDENIPESASLLDKAEQILRRVDRQFGTVDMQFG</sequence>
<evidence type="ECO:0000313" key="4">
    <source>
        <dbReference type="EMBL" id="TVU27041.1"/>
    </source>
</evidence>
<accession>A0A5J9UUR9</accession>
<dbReference type="Pfam" id="PF24758">
    <property type="entry name" value="LRR_At5g56370"/>
    <property type="match status" value="1"/>
</dbReference>
<feature type="region of interest" description="Disordered" evidence="1">
    <location>
        <begin position="121"/>
        <end position="312"/>
    </location>
</feature>
<feature type="compositionally biased region" description="Basic and acidic residues" evidence="1">
    <location>
        <begin position="156"/>
        <end position="168"/>
    </location>
</feature>
<dbReference type="AlphaFoldDB" id="A0A5J9UUR9"/>
<dbReference type="SUPFAM" id="SSF52047">
    <property type="entry name" value="RNI-like"/>
    <property type="match status" value="1"/>
</dbReference>
<evidence type="ECO:0000256" key="1">
    <source>
        <dbReference type="SAM" id="MobiDB-lite"/>
    </source>
</evidence>
<dbReference type="InterPro" id="IPR006566">
    <property type="entry name" value="FBD"/>
</dbReference>
<feature type="non-terminal residue" evidence="4">
    <location>
        <position position="1"/>
    </location>
</feature>
<dbReference type="OrthoDB" id="685110at2759"/>
<protein>
    <submittedName>
        <fullName evidence="4">Uncharacterized protein</fullName>
    </submittedName>
</protein>
<evidence type="ECO:0000313" key="5">
    <source>
        <dbReference type="Proteomes" id="UP000324897"/>
    </source>
</evidence>
<dbReference type="PANTHER" id="PTHR32141:SF168">
    <property type="entry name" value="OS12G0595200 PROTEIN"/>
    <property type="match status" value="1"/>
</dbReference>
<feature type="domain" description="F-box/LRR-repeat protein 15/At3g58940/PEG3-like LRR" evidence="3">
    <location>
        <begin position="459"/>
        <end position="675"/>
    </location>
</feature>
<dbReference type="Gene3D" id="3.80.10.10">
    <property type="entry name" value="Ribonuclease Inhibitor"/>
    <property type="match status" value="1"/>
</dbReference>
<feature type="compositionally biased region" description="Basic and acidic residues" evidence="1">
    <location>
        <begin position="344"/>
        <end position="359"/>
    </location>
</feature>
<feature type="region of interest" description="Disordered" evidence="1">
    <location>
        <begin position="343"/>
        <end position="364"/>
    </location>
</feature>
<feature type="compositionally biased region" description="Low complexity" evidence="1">
    <location>
        <begin position="20"/>
        <end position="30"/>
    </location>
</feature>
<keyword evidence="5" id="KW-1185">Reference proteome</keyword>
<name>A0A5J9UUR9_9POAL</name>
<evidence type="ECO:0000259" key="3">
    <source>
        <dbReference type="Pfam" id="PF24758"/>
    </source>
</evidence>
<feature type="compositionally biased region" description="Basic and acidic residues" evidence="1">
    <location>
        <begin position="256"/>
        <end position="282"/>
    </location>
</feature>
<gene>
    <name evidence="4" type="ORF">EJB05_29619</name>
</gene>
<evidence type="ECO:0000259" key="2">
    <source>
        <dbReference type="Pfam" id="PF08387"/>
    </source>
</evidence>
<dbReference type="InterPro" id="IPR055302">
    <property type="entry name" value="F-box_dom-containing"/>
</dbReference>
<dbReference type="InterPro" id="IPR032675">
    <property type="entry name" value="LRR_dom_sf"/>
</dbReference>
<comment type="caution">
    <text evidence="4">The sequence shown here is derived from an EMBL/GenBank/DDBJ whole genome shotgun (WGS) entry which is preliminary data.</text>
</comment>
<feature type="domain" description="FBD" evidence="2">
    <location>
        <begin position="703"/>
        <end position="743"/>
    </location>
</feature>
<dbReference type="PANTHER" id="PTHR32141">
    <property type="match status" value="1"/>
</dbReference>
<dbReference type="Pfam" id="PF08387">
    <property type="entry name" value="FBD"/>
    <property type="match status" value="1"/>
</dbReference>
<dbReference type="EMBL" id="RWGY01000013">
    <property type="protein sequence ID" value="TVU27041.1"/>
    <property type="molecule type" value="Genomic_DNA"/>
</dbReference>